<comment type="caution">
    <text evidence="4">The sequence shown here is derived from an EMBL/GenBank/DDBJ whole genome shotgun (WGS) entry which is preliminary data.</text>
</comment>
<reference evidence="4 5" key="1">
    <citation type="journal article" date="2024" name="BMC Genomics">
        <title>De novo assembly and annotation of Popillia japonica's genome with initial clues to its potential as an invasive pest.</title>
        <authorList>
            <person name="Cucini C."/>
            <person name="Boschi S."/>
            <person name="Funari R."/>
            <person name="Cardaioli E."/>
            <person name="Iannotti N."/>
            <person name="Marturano G."/>
            <person name="Paoli F."/>
            <person name="Bruttini M."/>
            <person name="Carapelli A."/>
            <person name="Frati F."/>
            <person name="Nardi F."/>
        </authorList>
    </citation>
    <scope>NUCLEOTIDE SEQUENCE [LARGE SCALE GENOMIC DNA]</scope>
    <source>
        <strain evidence="4">DMR45628</strain>
    </source>
</reference>
<dbReference type="InterPro" id="IPR035892">
    <property type="entry name" value="C2_domain_sf"/>
</dbReference>
<feature type="compositionally biased region" description="Low complexity" evidence="2">
    <location>
        <begin position="10"/>
        <end position="19"/>
    </location>
</feature>
<feature type="region of interest" description="Disordered" evidence="2">
    <location>
        <begin position="435"/>
        <end position="457"/>
    </location>
</feature>
<gene>
    <name evidence="4" type="ORF">QE152_g30745</name>
</gene>
<dbReference type="PROSITE" id="PS50004">
    <property type="entry name" value="C2"/>
    <property type="match status" value="1"/>
</dbReference>
<accession>A0AAW1JD28</accession>
<dbReference type="PANTHER" id="PTHR13076:SF9">
    <property type="entry name" value="COILED-COIL AND C2 DOMAIN-CONTAINING PROTEIN 1-LIKE"/>
    <property type="match status" value="1"/>
</dbReference>
<feature type="domain" description="C2" evidence="3">
    <location>
        <begin position="600"/>
        <end position="739"/>
    </location>
</feature>
<dbReference type="SMART" id="SM00239">
    <property type="entry name" value="C2"/>
    <property type="match status" value="1"/>
</dbReference>
<sequence>MSSKKKNNGKRNNSNRNLSQYGLFDIPTKLSFDETEECENDNNNDSDLEAELLALSGSGNTKPNRPRKKIAAYADLDVMVKESMKDIQSDEEMSGDDDDPELLHELNELSGTNDIKDESLPSIASAANEDITILLIERLKMYETAENNAKIASESSRARRFGRGIKTLQNLIKQSKAGKPINNDDIPPEVNVNIGKQKDPDPPVESSTDALPLQPPLRPAPPPPIVNATSDSDKPVLNDKQRDLLNLLNQRKDEYKSAAIVAKKSGDTETALNYVKIVKQFEMVVKAVESGQEVDLSGMPGPPGPVDSKTEENSIQSQENIQNENNAPEVVLITANSVSEALEQRLTIYKQQEEAAKEQGNSSKARRMGRIVKQYEQAIKLNNSGKPIPVDELPTPPGYAPIPVPGAILPEISTSPPQPSVPTKTSIVVGTSEVETATVSPKLPARPSGTHTPTTRSEKQANFLLARQKEFKVAALSAKKKGELEQAKEFLRIAKGFDPLLQASYAGLPVDIASLPVPPSARSQLDNEYELIMAEECTEEDTDLDVLSRLETQLTKQLKMCLSTRDHNKAIGDVAGTNRFEHLALSVTKDLDLVRLARRTPGSPIPKFHYEKKEFSIVKTITELNDNDLELTIIRGINYNCSNAKDVDTYVRFEFPYPQEEPVKDKTSTVRDTNNPEYNALYILSIQRTARTCLRVFKRHSIKFEIYSKGGFLRSDTLLGTVSVKLQPLETQCEIHDSFDIYNHYDNEIHKKLFR</sequence>
<dbReference type="SUPFAM" id="SSF49562">
    <property type="entry name" value="C2 domain (Calcium/lipid-binding domain, CaLB)"/>
    <property type="match status" value="1"/>
</dbReference>
<dbReference type="SMART" id="SM00685">
    <property type="entry name" value="DM14"/>
    <property type="match status" value="4"/>
</dbReference>
<dbReference type="Pfam" id="PF00168">
    <property type="entry name" value="C2"/>
    <property type="match status" value="1"/>
</dbReference>
<dbReference type="Gene3D" id="2.60.40.150">
    <property type="entry name" value="C2 domain"/>
    <property type="match status" value="1"/>
</dbReference>
<proteinExistence type="inferred from homology"/>
<evidence type="ECO:0000259" key="3">
    <source>
        <dbReference type="PROSITE" id="PS50004"/>
    </source>
</evidence>
<dbReference type="InterPro" id="IPR039725">
    <property type="entry name" value="CC2D1A/B"/>
</dbReference>
<comment type="similarity">
    <text evidence="1">Belongs to the CC2D1 family.</text>
</comment>
<organism evidence="4 5">
    <name type="scientific">Popillia japonica</name>
    <name type="common">Japanese beetle</name>
    <dbReference type="NCBI Taxonomy" id="7064"/>
    <lineage>
        <taxon>Eukaryota</taxon>
        <taxon>Metazoa</taxon>
        <taxon>Ecdysozoa</taxon>
        <taxon>Arthropoda</taxon>
        <taxon>Hexapoda</taxon>
        <taxon>Insecta</taxon>
        <taxon>Pterygota</taxon>
        <taxon>Neoptera</taxon>
        <taxon>Endopterygota</taxon>
        <taxon>Coleoptera</taxon>
        <taxon>Polyphaga</taxon>
        <taxon>Scarabaeiformia</taxon>
        <taxon>Scarabaeidae</taxon>
        <taxon>Rutelinae</taxon>
        <taxon>Popillia</taxon>
    </lineage>
</organism>
<dbReference type="Pfam" id="PF21528">
    <property type="entry name" value="CC2D1A-B_DM14"/>
    <property type="match status" value="3"/>
</dbReference>
<evidence type="ECO:0000256" key="2">
    <source>
        <dbReference type="SAM" id="MobiDB-lite"/>
    </source>
</evidence>
<evidence type="ECO:0000313" key="5">
    <source>
        <dbReference type="Proteomes" id="UP001458880"/>
    </source>
</evidence>
<dbReference type="InterPro" id="IPR006608">
    <property type="entry name" value="CC2D1A/B_DM14"/>
</dbReference>
<dbReference type="PANTHER" id="PTHR13076">
    <property type="entry name" value="COILED-COIL AND C2 DOMAIN-CONTAINING PROTEIN 1-LIKE"/>
    <property type="match status" value="1"/>
</dbReference>
<keyword evidence="5" id="KW-1185">Reference proteome</keyword>
<feature type="region of interest" description="Disordered" evidence="2">
    <location>
        <begin position="1"/>
        <end position="22"/>
    </location>
</feature>
<evidence type="ECO:0000256" key="1">
    <source>
        <dbReference type="ARBA" id="ARBA00010672"/>
    </source>
</evidence>
<evidence type="ECO:0000313" key="4">
    <source>
        <dbReference type="EMBL" id="KAK9701253.1"/>
    </source>
</evidence>
<protein>
    <submittedName>
        <fullName evidence="4">C2 domain</fullName>
    </submittedName>
</protein>
<dbReference type="GO" id="GO:0001227">
    <property type="term" value="F:DNA-binding transcription repressor activity, RNA polymerase II-specific"/>
    <property type="evidence" value="ECO:0007669"/>
    <property type="project" value="InterPro"/>
</dbReference>
<dbReference type="AlphaFoldDB" id="A0AAW1JD28"/>
<dbReference type="EMBL" id="JASPKY010000418">
    <property type="protein sequence ID" value="KAK9701253.1"/>
    <property type="molecule type" value="Genomic_DNA"/>
</dbReference>
<name>A0AAW1JD28_POPJA</name>
<feature type="region of interest" description="Disordered" evidence="2">
    <location>
        <begin position="172"/>
        <end position="237"/>
    </location>
</feature>
<feature type="compositionally biased region" description="Pro residues" evidence="2">
    <location>
        <begin position="213"/>
        <end position="225"/>
    </location>
</feature>
<dbReference type="Proteomes" id="UP001458880">
    <property type="component" value="Unassembled WGS sequence"/>
</dbReference>
<dbReference type="InterPro" id="IPR000008">
    <property type="entry name" value="C2_dom"/>
</dbReference>
<feature type="region of interest" description="Disordered" evidence="2">
    <location>
        <begin position="291"/>
        <end position="312"/>
    </location>
</feature>